<organism evidence="2 3">
    <name type="scientific">Phialemonium atrogriseum</name>
    <dbReference type="NCBI Taxonomy" id="1093897"/>
    <lineage>
        <taxon>Eukaryota</taxon>
        <taxon>Fungi</taxon>
        <taxon>Dikarya</taxon>
        <taxon>Ascomycota</taxon>
        <taxon>Pezizomycotina</taxon>
        <taxon>Sordariomycetes</taxon>
        <taxon>Sordariomycetidae</taxon>
        <taxon>Cephalothecales</taxon>
        <taxon>Cephalothecaceae</taxon>
        <taxon>Phialemonium</taxon>
    </lineage>
</organism>
<name>A0AAJ0FK56_9PEZI</name>
<keyword evidence="1" id="KW-0812">Transmembrane</keyword>
<keyword evidence="1" id="KW-1133">Transmembrane helix</keyword>
<evidence type="ECO:0000313" key="3">
    <source>
        <dbReference type="Proteomes" id="UP001244011"/>
    </source>
</evidence>
<comment type="caution">
    <text evidence="2">The sequence shown here is derived from an EMBL/GenBank/DDBJ whole genome shotgun (WGS) entry which is preliminary data.</text>
</comment>
<proteinExistence type="predicted"/>
<dbReference type="EMBL" id="MU839025">
    <property type="protein sequence ID" value="KAK1763755.1"/>
    <property type="molecule type" value="Genomic_DNA"/>
</dbReference>
<reference evidence="2" key="1">
    <citation type="submission" date="2023-06" db="EMBL/GenBank/DDBJ databases">
        <title>Genome-scale phylogeny and comparative genomics of the fungal order Sordariales.</title>
        <authorList>
            <consortium name="Lawrence Berkeley National Laboratory"/>
            <person name="Hensen N."/>
            <person name="Bonometti L."/>
            <person name="Westerberg I."/>
            <person name="Brannstrom I.O."/>
            <person name="Guillou S."/>
            <person name="Cros-Aarteil S."/>
            <person name="Calhoun S."/>
            <person name="Haridas S."/>
            <person name="Kuo A."/>
            <person name="Mondo S."/>
            <person name="Pangilinan J."/>
            <person name="Riley R."/>
            <person name="Labutti K."/>
            <person name="Andreopoulos B."/>
            <person name="Lipzen A."/>
            <person name="Chen C."/>
            <person name="Yanf M."/>
            <person name="Daum C."/>
            <person name="Ng V."/>
            <person name="Clum A."/>
            <person name="Steindorff A."/>
            <person name="Ohm R."/>
            <person name="Martin F."/>
            <person name="Silar P."/>
            <person name="Natvig D."/>
            <person name="Lalanne C."/>
            <person name="Gautier V."/>
            <person name="Ament-Velasquez S.L."/>
            <person name="Kruys A."/>
            <person name="Hutchinson M.I."/>
            <person name="Powell A.J."/>
            <person name="Barry K."/>
            <person name="Miller A.N."/>
            <person name="Grigoriev I.V."/>
            <person name="Debuchy R."/>
            <person name="Gladieux P."/>
            <person name="Thoren M.H."/>
            <person name="Johannesson H."/>
        </authorList>
    </citation>
    <scope>NUCLEOTIDE SEQUENCE</scope>
    <source>
        <strain evidence="2">8032-3</strain>
    </source>
</reference>
<keyword evidence="3" id="KW-1185">Reference proteome</keyword>
<keyword evidence="1" id="KW-0472">Membrane</keyword>
<gene>
    <name evidence="2" type="ORF">QBC33DRAFT_518452</name>
</gene>
<evidence type="ECO:0000256" key="1">
    <source>
        <dbReference type="SAM" id="Phobius"/>
    </source>
</evidence>
<dbReference type="GeneID" id="85309431"/>
<sequence length="110" mass="12000">MAVSLKRPWKIGCPKRWAFLGSSQALDTAYRVGHVVLHMARTELPTTTTVGAIEHYQGSERNKMLLLVSDLEAVIVGSGAVVAMRAILPMAYHSVEGEPSPNQYLPKLPS</sequence>
<protein>
    <submittedName>
        <fullName evidence="2">Uncharacterized protein</fullName>
    </submittedName>
</protein>
<dbReference type="Proteomes" id="UP001244011">
    <property type="component" value="Unassembled WGS sequence"/>
</dbReference>
<accession>A0AAJ0FK56</accession>
<dbReference type="AlphaFoldDB" id="A0AAJ0FK56"/>
<evidence type="ECO:0000313" key="2">
    <source>
        <dbReference type="EMBL" id="KAK1763755.1"/>
    </source>
</evidence>
<dbReference type="RefSeq" id="XP_060279968.1">
    <property type="nucleotide sequence ID" value="XM_060426244.1"/>
</dbReference>
<feature type="transmembrane region" description="Helical" evidence="1">
    <location>
        <begin position="65"/>
        <end position="88"/>
    </location>
</feature>